<feature type="transmembrane region" description="Helical" evidence="1">
    <location>
        <begin position="807"/>
        <end position="826"/>
    </location>
</feature>
<feature type="transmembrane region" description="Helical" evidence="1">
    <location>
        <begin position="861"/>
        <end position="887"/>
    </location>
</feature>
<reference evidence="2" key="2">
    <citation type="journal article" date="2021" name="Microbiome">
        <title>Successional dynamics and alternative stable states in a saline activated sludge microbial community over 9 years.</title>
        <authorList>
            <person name="Wang Y."/>
            <person name="Ye J."/>
            <person name="Ju F."/>
            <person name="Liu L."/>
            <person name="Boyd J.A."/>
            <person name="Deng Y."/>
            <person name="Parks D.H."/>
            <person name="Jiang X."/>
            <person name="Yin X."/>
            <person name="Woodcroft B.J."/>
            <person name="Tyson G.W."/>
            <person name="Hugenholtz P."/>
            <person name="Polz M.F."/>
            <person name="Zhang T."/>
        </authorList>
    </citation>
    <scope>NUCLEOTIDE SEQUENCE</scope>
    <source>
        <strain evidence="2">HKST-UBA01</strain>
    </source>
</reference>
<name>A0A956RQU2_UNCEI</name>
<evidence type="ECO:0000313" key="2">
    <source>
        <dbReference type="EMBL" id="MCA9729310.1"/>
    </source>
</evidence>
<reference evidence="2" key="1">
    <citation type="submission" date="2020-04" db="EMBL/GenBank/DDBJ databases">
        <authorList>
            <person name="Zhang T."/>
        </authorList>
    </citation>
    <scope>NUCLEOTIDE SEQUENCE</scope>
    <source>
        <strain evidence="2">HKST-UBA01</strain>
    </source>
</reference>
<evidence type="ECO:0000313" key="3">
    <source>
        <dbReference type="Proteomes" id="UP000697710"/>
    </source>
</evidence>
<proteinExistence type="predicted"/>
<sequence>KPLEATLSTTENLTRMETEVEEGRVAINLHFSYGTNIDFALQDASKNLDRARANLPEEADPPTIFKFDPSQIPVYEVAFSSATRDLIFLRDWAEFRLRPQLLTVEGIASVDVSGGLTREIQVILDQERLRSYGLTVSQVTDALREANQDVAAGRVSSPRREVVGKTAGKFRNVEDVRTVLLTLPGGRHVPLSEVAEILDTNREQRLWARLNGSPAVKISIRKQPNANTVKVADQIDARLHELASTGFIPSDVAYETIQNQADFIRGSVSAVRNAALLGALLAMFVVLIFLGSLRKTFVIGLAIPLAVLATFVMMGLSHLTLNIMSLGGLALGVGLLIDNSIVMLENIFRHKEEGNEDPEEAALEGSAEVQSAVTASTVTNLAAVVPFLLISGLAALIFRELILTISFAILASLLVALTVVPMLAAQLAKIRFTSHLTGFGPIAAFDRGLGKVRSAYVRSATAWVVKGRWAVLGIAVLALVGSLFATRRLGNEFLPQVDDGNVSISISLPPGASAEETNRLTQEVEGMVTQMPDVLGIFATAGGRFFGSGVRESAGTGSIDVVLAPRGDRTMTSDAWVRSMQAKIQQRGFPGARISVRPPRIRGLRTSASGSAVALDVQGDDLGELQRIATDLMVRLQDVPGLENLEPSAEEASPELTIELDRERAAYLGLSVAAVGQTIRTALDGSVPTRFSAGNQEYDLRVMFPRDRFTSPEELGSIALFPGSAEGAPIYLRDVAKVNNTLGPTTIRRENQNRVLQLTGDVISEVASVGEVNDEIRRRLARLDLPDGYAVLIGGEQEAIEENNRQLAIVVALAIFLVFVVLAVQYESVVNPLVIILAIPLSLIGVGLLLALTGTSLSAPVLLGVILLAGIVVNNAILLVHQALTYMREDGMSPREAVVASVRTRTRPIFMSSLTSVFGMLPLVLMTGAGSELYRGIGSVVVGGLTVSTLFTLVVVPAMFSLFIDARAWLM</sequence>
<feature type="non-terminal residue" evidence="2">
    <location>
        <position position="1"/>
    </location>
</feature>
<dbReference type="Gene3D" id="3.30.70.1440">
    <property type="entry name" value="Multidrug efflux transporter AcrB pore domain"/>
    <property type="match status" value="1"/>
</dbReference>
<dbReference type="SUPFAM" id="SSF82714">
    <property type="entry name" value="Multidrug efflux transporter AcrB TolC docking domain, DN and DC subdomains"/>
    <property type="match status" value="2"/>
</dbReference>
<keyword evidence="1" id="KW-0812">Transmembrane</keyword>
<feature type="transmembrane region" description="Helical" evidence="1">
    <location>
        <begin position="270"/>
        <end position="290"/>
    </location>
</feature>
<keyword evidence="1" id="KW-0472">Membrane</keyword>
<dbReference type="InterPro" id="IPR027463">
    <property type="entry name" value="AcrB_DN_DC_subdom"/>
</dbReference>
<dbReference type="GO" id="GO:0005886">
    <property type="term" value="C:plasma membrane"/>
    <property type="evidence" value="ECO:0007669"/>
    <property type="project" value="TreeGrafter"/>
</dbReference>
<dbReference type="PRINTS" id="PR00702">
    <property type="entry name" value="ACRIFLAVINRP"/>
</dbReference>
<dbReference type="EMBL" id="JAGQHR010000643">
    <property type="protein sequence ID" value="MCA9729310.1"/>
    <property type="molecule type" value="Genomic_DNA"/>
</dbReference>
<feature type="transmembrane region" description="Helical" evidence="1">
    <location>
        <begin position="323"/>
        <end position="344"/>
    </location>
</feature>
<feature type="transmembrane region" description="Helical" evidence="1">
    <location>
        <begin position="833"/>
        <end position="855"/>
    </location>
</feature>
<dbReference type="InterPro" id="IPR001036">
    <property type="entry name" value="Acrflvin-R"/>
</dbReference>
<organism evidence="2 3">
    <name type="scientific">Eiseniibacteriota bacterium</name>
    <dbReference type="NCBI Taxonomy" id="2212470"/>
    <lineage>
        <taxon>Bacteria</taxon>
        <taxon>Candidatus Eiseniibacteriota</taxon>
    </lineage>
</organism>
<comment type="caution">
    <text evidence="2">The sequence shown here is derived from an EMBL/GenBank/DDBJ whole genome shotgun (WGS) entry which is preliminary data.</text>
</comment>
<feature type="transmembrane region" description="Helical" evidence="1">
    <location>
        <begin position="469"/>
        <end position="486"/>
    </location>
</feature>
<dbReference type="PANTHER" id="PTHR32063:SF0">
    <property type="entry name" value="SWARMING MOTILITY PROTEIN SWRC"/>
    <property type="match status" value="1"/>
</dbReference>
<dbReference type="Proteomes" id="UP000697710">
    <property type="component" value="Unassembled WGS sequence"/>
</dbReference>
<feature type="transmembrane region" description="Helical" evidence="1">
    <location>
        <begin position="908"/>
        <end position="929"/>
    </location>
</feature>
<dbReference type="SUPFAM" id="SSF82866">
    <property type="entry name" value="Multidrug efflux transporter AcrB transmembrane domain"/>
    <property type="match status" value="2"/>
</dbReference>
<dbReference type="AlphaFoldDB" id="A0A956RQU2"/>
<feature type="transmembrane region" description="Helical" evidence="1">
    <location>
        <begin position="378"/>
        <end position="398"/>
    </location>
</feature>
<dbReference type="Gene3D" id="3.30.70.1430">
    <property type="entry name" value="Multidrug efflux transporter AcrB pore domain"/>
    <property type="match status" value="2"/>
</dbReference>
<dbReference type="SUPFAM" id="SSF82693">
    <property type="entry name" value="Multidrug efflux transporter AcrB pore domain, PN1, PN2, PC1 and PC2 subdomains"/>
    <property type="match status" value="3"/>
</dbReference>
<dbReference type="Gene3D" id="1.20.1640.10">
    <property type="entry name" value="Multidrug efflux transporter AcrB transmembrane domain"/>
    <property type="match status" value="2"/>
</dbReference>
<evidence type="ECO:0000256" key="1">
    <source>
        <dbReference type="SAM" id="Phobius"/>
    </source>
</evidence>
<dbReference type="Pfam" id="PF00873">
    <property type="entry name" value="ACR_tran"/>
    <property type="match status" value="1"/>
</dbReference>
<feature type="transmembrane region" description="Helical" evidence="1">
    <location>
        <begin position="941"/>
        <end position="964"/>
    </location>
</feature>
<feature type="transmembrane region" description="Helical" evidence="1">
    <location>
        <begin position="404"/>
        <end position="425"/>
    </location>
</feature>
<dbReference type="GO" id="GO:0042910">
    <property type="term" value="F:xenobiotic transmembrane transporter activity"/>
    <property type="evidence" value="ECO:0007669"/>
    <property type="project" value="TreeGrafter"/>
</dbReference>
<feature type="transmembrane region" description="Helical" evidence="1">
    <location>
        <begin position="297"/>
        <end position="317"/>
    </location>
</feature>
<accession>A0A956RQU2</accession>
<dbReference type="PANTHER" id="PTHR32063">
    <property type="match status" value="1"/>
</dbReference>
<gene>
    <name evidence="2" type="ORF">KC729_16600</name>
</gene>
<keyword evidence="1" id="KW-1133">Transmembrane helix</keyword>
<dbReference type="Gene3D" id="3.30.2090.10">
    <property type="entry name" value="Multidrug efflux transporter AcrB TolC docking domain, DN and DC subdomains"/>
    <property type="match status" value="2"/>
</dbReference>
<dbReference type="Gene3D" id="3.30.70.1320">
    <property type="entry name" value="Multidrug efflux transporter AcrB pore domain like"/>
    <property type="match status" value="1"/>
</dbReference>
<feature type="non-terminal residue" evidence="2">
    <location>
        <position position="971"/>
    </location>
</feature>
<protein>
    <submittedName>
        <fullName evidence="2">Efflux RND transporter permease subunit</fullName>
    </submittedName>
</protein>